<evidence type="ECO:0000256" key="3">
    <source>
        <dbReference type="PIRSR" id="PIRSR005902-1"/>
    </source>
</evidence>
<gene>
    <name evidence="4" type="ORF">GSF08_01250</name>
</gene>
<evidence type="ECO:0000313" key="4">
    <source>
        <dbReference type="EMBL" id="MXQ72569.1"/>
    </source>
</evidence>
<dbReference type="GO" id="GO:0005829">
    <property type="term" value="C:cytosol"/>
    <property type="evidence" value="ECO:0007669"/>
    <property type="project" value="TreeGrafter"/>
</dbReference>
<dbReference type="SUPFAM" id="SSF51556">
    <property type="entry name" value="Metallo-dependent hydrolases"/>
    <property type="match status" value="1"/>
</dbReference>
<evidence type="ECO:0000256" key="1">
    <source>
        <dbReference type="ARBA" id="ARBA00022723"/>
    </source>
</evidence>
<feature type="binding site" evidence="3">
    <location>
        <position position="8"/>
    </location>
    <ligand>
        <name>a divalent metal cation</name>
        <dbReference type="ChEBI" id="CHEBI:60240"/>
        <label>1</label>
    </ligand>
</feature>
<feature type="binding site" evidence="3">
    <location>
        <position position="130"/>
    </location>
    <ligand>
        <name>a divalent metal cation</name>
        <dbReference type="ChEBI" id="CHEBI:60240"/>
        <label>2</label>
    </ligand>
</feature>
<dbReference type="InterPro" id="IPR032466">
    <property type="entry name" value="Metal_Hydrolase"/>
</dbReference>
<dbReference type="CDD" id="cd01310">
    <property type="entry name" value="TatD_DNAse"/>
    <property type="match status" value="1"/>
</dbReference>
<evidence type="ECO:0000313" key="5">
    <source>
        <dbReference type="Proteomes" id="UP000434036"/>
    </source>
</evidence>
<dbReference type="InterPro" id="IPR015991">
    <property type="entry name" value="TatD/YcfH-like"/>
</dbReference>
<dbReference type="Pfam" id="PF01026">
    <property type="entry name" value="TatD_DNase"/>
    <property type="match status" value="1"/>
</dbReference>
<dbReference type="Gene3D" id="3.20.20.140">
    <property type="entry name" value="Metal-dependent hydrolases"/>
    <property type="match status" value="1"/>
</dbReference>
<reference evidence="4 5" key="2">
    <citation type="submission" date="2020-01" db="EMBL/GenBank/DDBJ databases">
        <title>Clostridiaceae sp. nov. isolated from the gut of human by culturomics.</title>
        <authorList>
            <person name="Chang Y."/>
        </authorList>
    </citation>
    <scope>NUCLEOTIDE SEQUENCE [LARGE SCALE GENOMIC DNA]</scope>
    <source>
        <strain evidence="4 5">DONG20-135</strain>
    </source>
</reference>
<dbReference type="GO" id="GO:0004536">
    <property type="term" value="F:DNA nuclease activity"/>
    <property type="evidence" value="ECO:0007669"/>
    <property type="project" value="InterPro"/>
</dbReference>
<reference evidence="4 5" key="1">
    <citation type="submission" date="2019-12" db="EMBL/GenBank/DDBJ databases">
        <authorList>
            <person name="Yang R."/>
        </authorList>
    </citation>
    <scope>NUCLEOTIDE SEQUENCE [LARGE SCALE GENOMIC DNA]</scope>
    <source>
        <strain evidence="4 5">DONG20-135</strain>
    </source>
</reference>
<keyword evidence="4" id="KW-0540">Nuclease</keyword>
<accession>A0A6N8U7P6</accession>
<dbReference type="RefSeq" id="WP_160624059.1">
    <property type="nucleotide sequence ID" value="NZ_WUUQ01000001.1"/>
</dbReference>
<dbReference type="Proteomes" id="UP000434036">
    <property type="component" value="Unassembled WGS sequence"/>
</dbReference>
<proteinExistence type="predicted"/>
<dbReference type="FunFam" id="3.20.20.140:FF:000005">
    <property type="entry name" value="TatD family hydrolase"/>
    <property type="match status" value="1"/>
</dbReference>
<sequence length="257" mass="29141">MEGIIDTHAHITADELYDRVDAVIATAKAAGVSKILAIAQNRIQCERALELTEKYDMIDVAMGLFPVDMPDLTERDFQDLEELAQDPHVVAIGEIGLDYYWDKEHKDIQKAGFIRQIKLAEQLNKPILVHMRDAAQDTLSILREHLKTGGIMHCYSGSVETAKEVLKIGMHISFAGPITFKNARGLIEVPKVVPLDRLFVETDSPYLTPHPLRGTQNEPKNVVLTFQKICELKQIEPADFIKAMNENYKNLFYNRNR</sequence>
<dbReference type="GO" id="GO:0046872">
    <property type="term" value="F:metal ion binding"/>
    <property type="evidence" value="ECO:0007669"/>
    <property type="project" value="UniProtKB-KW"/>
</dbReference>
<dbReference type="NCBIfam" id="TIGR00010">
    <property type="entry name" value="YchF/TatD family DNA exonuclease"/>
    <property type="match status" value="1"/>
</dbReference>
<organism evidence="4 5">
    <name type="scientific">Copranaerobaculum intestinale</name>
    <dbReference type="NCBI Taxonomy" id="2692629"/>
    <lineage>
        <taxon>Bacteria</taxon>
        <taxon>Bacillati</taxon>
        <taxon>Bacillota</taxon>
        <taxon>Erysipelotrichia</taxon>
        <taxon>Erysipelotrichales</taxon>
        <taxon>Erysipelotrichaceae</taxon>
        <taxon>Copranaerobaculum</taxon>
    </lineage>
</organism>
<dbReference type="PANTHER" id="PTHR46124">
    <property type="entry name" value="D-AMINOACYL-TRNA DEACYLASE"/>
    <property type="match status" value="1"/>
</dbReference>
<dbReference type="GO" id="GO:0004527">
    <property type="term" value="F:exonuclease activity"/>
    <property type="evidence" value="ECO:0007669"/>
    <property type="project" value="UniProtKB-KW"/>
</dbReference>
<protein>
    <submittedName>
        <fullName evidence="4">YchF/TatD family DNA exonuclease</fullName>
    </submittedName>
</protein>
<dbReference type="AlphaFoldDB" id="A0A6N8U7P6"/>
<keyword evidence="5" id="KW-1185">Reference proteome</keyword>
<dbReference type="InterPro" id="IPR001130">
    <property type="entry name" value="TatD-like"/>
</dbReference>
<dbReference type="EMBL" id="WUUQ01000001">
    <property type="protein sequence ID" value="MXQ72569.1"/>
    <property type="molecule type" value="Genomic_DNA"/>
</dbReference>
<feature type="binding site" evidence="3">
    <location>
        <position position="94"/>
    </location>
    <ligand>
        <name>a divalent metal cation</name>
        <dbReference type="ChEBI" id="CHEBI:60240"/>
        <label>1</label>
    </ligand>
</feature>
<feature type="binding site" evidence="3">
    <location>
        <position position="153"/>
    </location>
    <ligand>
        <name>a divalent metal cation</name>
        <dbReference type="ChEBI" id="CHEBI:60240"/>
        <label>2</label>
    </ligand>
</feature>
<dbReference type="PANTHER" id="PTHR46124:SF2">
    <property type="entry name" value="D-AMINOACYL-TRNA DEACYLASE"/>
    <property type="match status" value="1"/>
</dbReference>
<dbReference type="PIRSF" id="PIRSF005902">
    <property type="entry name" value="DNase_TatD"/>
    <property type="match status" value="1"/>
</dbReference>
<name>A0A6N8U7P6_9FIRM</name>
<keyword evidence="2" id="KW-0378">Hydrolase</keyword>
<keyword evidence="4" id="KW-0269">Exonuclease</keyword>
<feature type="binding site" evidence="3">
    <location>
        <position position="10"/>
    </location>
    <ligand>
        <name>a divalent metal cation</name>
        <dbReference type="ChEBI" id="CHEBI:60240"/>
        <label>1</label>
    </ligand>
</feature>
<feature type="binding site" evidence="3">
    <location>
        <position position="203"/>
    </location>
    <ligand>
        <name>a divalent metal cation</name>
        <dbReference type="ChEBI" id="CHEBI:60240"/>
        <label>1</label>
    </ligand>
</feature>
<evidence type="ECO:0000256" key="2">
    <source>
        <dbReference type="ARBA" id="ARBA00022801"/>
    </source>
</evidence>
<keyword evidence="1 3" id="KW-0479">Metal-binding</keyword>
<comment type="caution">
    <text evidence="4">The sequence shown here is derived from an EMBL/GenBank/DDBJ whole genome shotgun (WGS) entry which is preliminary data.</text>
</comment>